<dbReference type="KEGG" id="lck:HN018_16150"/>
<gene>
    <name evidence="3" type="ORF">HN018_16150</name>
</gene>
<dbReference type="EMBL" id="CP053708">
    <property type="protein sequence ID" value="QKE91372.1"/>
    <property type="molecule type" value="Genomic_DNA"/>
</dbReference>
<dbReference type="RefSeq" id="WP_171833104.1">
    <property type="nucleotide sequence ID" value="NZ_CP053708.1"/>
</dbReference>
<dbReference type="Pfam" id="PF08241">
    <property type="entry name" value="Methyltransf_11"/>
    <property type="match status" value="1"/>
</dbReference>
<sequence>MNVAARRPVIAPWGIDAPGMIRVNLAIAALMLIVQLVEGALVIGPLRIVLWLPILFCAAPGFAMLGYSIWGKPRHCNRLLALHDWRGDEMVLDVGTGRGVLLAGAARRALRGHAIGIDLWQAKDLSGNGADQTRAAMDREGVADRTGICSGDARALPLPDESIDVVVSNLCLHNIPQKDGRALACREIARVLRPGGVALLSDMMHLGDYAATLRNEGLSVQRRGPWPLTTFPPLGIVMARKSDAGASAARS</sequence>
<feature type="domain" description="Methyltransferase type 11" evidence="2">
    <location>
        <begin position="92"/>
        <end position="199"/>
    </location>
</feature>
<keyword evidence="1" id="KW-0812">Transmembrane</keyword>
<dbReference type="AlphaFoldDB" id="A0A6M8HSQ4"/>
<feature type="transmembrane region" description="Helical" evidence="1">
    <location>
        <begin position="48"/>
        <end position="70"/>
    </location>
</feature>
<dbReference type="Proteomes" id="UP000500767">
    <property type="component" value="Chromosome"/>
</dbReference>
<organism evidence="3 4">
    <name type="scientific">Lichenicola cladoniae</name>
    <dbReference type="NCBI Taxonomy" id="1484109"/>
    <lineage>
        <taxon>Bacteria</taxon>
        <taxon>Pseudomonadati</taxon>
        <taxon>Pseudomonadota</taxon>
        <taxon>Alphaproteobacteria</taxon>
        <taxon>Acetobacterales</taxon>
        <taxon>Acetobacteraceae</taxon>
        <taxon>Lichenicola</taxon>
    </lineage>
</organism>
<dbReference type="GO" id="GO:0008757">
    <property type="term" value="F:S-adenosylmethionine-dependent methyltransferase activity"/>
    <property type="evidence" value="ECO:0007669"/>
    <property type="project" value="InterPro"/>
</dbReference>
<name>A0A6M8HSQ4_9PROT</name>
<dbReference type="GO" id="GO:0032259">
    <property type="term" value="P:methylation"/>
    <property type="evidence" value="ECO:0007669"/>
    <property type="project" value="UniProtKB-KW"/>
</dbReference>
<protein>
    <submittedName>
        <fullName evidence="3">Class I SAM-dependent methyltransferase</fullName>
    </submittedName>
</protein>
<keyword evidence="1" id="KW-1133">Transmembrane helix</keyword>
<dbReference type="SUPFAM" id="SSF53335">
    <property type="entry name" value="S-adenosyl-L-methionine-dependent methyltransferases"/>
    <property type="match status" value="1"/>
</dbReference>
<dbReference type="PANTHER" id="PTHR45277:SF1">
    <property type="entry name" value="EXPRESSED PROTEIN"/>
    <property type="match status" value="1"/>
</dbReference>
<evidence type="ECO:0000313" key="3">
    <source>
        <dbReference type="EMBL" id="QKE91372.1"/>
    </source>
</evidence>
<proteinExistence type="predicted"/>
<evidence type="ECO:0000256" key="1">
    <source>
        <dbReference type="SAM" id="Phobius"/>
    </source>
</evidence>
<evidence type="ECO:0000313" key="4">
    <source>
        <dbReference type="Proteomes" id="UP000500767"/>
    </source>
</evidence>
<keyword evidence="1" id="KW-0472">Membrane</keyword>
<evidence type="ECO:0000259" key="2">
    <source>
        <dbReference type="Pfam" id="PF08241"/>
    </source>
</evidence>
<dbReference type="PANTHER" id="PTHR45277">
    <property type="entry name" value="EXPRESSED PROTEIN"/>
    <property type="match status" value="1"/>
</dbReference>
<keyword evidence="4" id="KW-1185">Reference proteome</keyword>
<reference evidence="3 4" key="1">
    <citation type="journal article" date="2014" name="World J. Microbiol. Biotechnol.">
        <title>Biodiversity and physiological characteristics of Antarctic and Arctic lichens-associated bacteria.</title>
        <authorList>
            <person name="Lee Y.M."/>
            <person name="Kim E.H."/>
            <person name="Lee H.K."/>
            <person name="Hong S.G."/>
        </authorList>
    </citation>
    <scope>NUCLEOTIDE SEQUENCE [LARGE SCALE GENOMIC DNA]</scope>
    <source>
        <strain evidence="3 4">PAMC 26569</strain>
    </source>
</reference>
<dbReference type="InterPro" id="IPR013216">
    <property type="entry name" value="Methyltransf_11"/>
</dbReference>
<keyword evidence="3" id="KW-0808">Transferase</keyword>
<feature type="transmembrane region" description="Helical" evidence="1">
    <location>
        <begin position="21"/>
        <end position="42"/>
    </location>
</feature>
<dbReference type="InterPro" id="IPR029063">
    <property type="entry name" value="SAM-dependent_MTases_sf"/>
</dbReference>
<keyword evidence="3" id="KW-0489">Methyltransferase</keyword>
<dbReference type="Gene3D" id="3.40.50.150">
    <property type="entry name" value="Vaccinia Virus protein VP39"/>
    <property type="match status" value="1"/>
</dbReference>
<accession>A0A6M8HSQ4</accession>
<dbReference type="CDD" id="cd02440">
    <property type="entry name" value="AdoMet_MTases"/>
    <property type="match status" value="1"/>
</dbReference>